<dbReference type="Proteomes" id="UP000789920">
    <property type="component" value="Unassembled WGS sequence"/>
</dbReference>
<gene>
    <name evidence="1" type="ORF">RPERSI_LOCUS28624</name>
</gene>
<organism evidence="1 2">
    <name type="scientific">Racocetra persica</name>
    <dbReference type="NCBI Taxonomy" id="160502"/>
    <lineage>
        <taxon>Eukaryota</taxon>
        <taxon>Fungi</taxon>
        <taxon>Fungi incertae sedis</taxon>
        <taxon>Mucoromycota</taxon>
        <taxon>Glomeromycotina</taxon>
        <taxon>Glomeromycetes</taxon>
        <taxon>Diversisporales</taxon>
        <taxon>Gigasporaceae</taxon>
        <taxon>Racocetra</taxon>
    </lineage>
</organism>
<feature type="non-terminal residue" evidence="1">
    <location>
        <position position="63"/>
    </location>
</feature>
<keyword evidence="2" id="KW-1185">Reference proteome</keyword>
<reference evidence="1" key="1">
    <citation type="submission" date="2021-06" db="EMBL/GenBank/DDBJ databases">
        <authorList>
            <person name="Kallberg Y."/>
            <person name="Tangrot J."/>
            <person name="Rosling A."/>
        </authorList>
    </citation>
    <scope>NUCLEOTIDE SEQUENCE</scope>
    <source>
        <strain evidence="1">MA461A</strain>
    </source>
</reference>
<name>A0ACA9S9W1_9GLOM</name>
<proteinExistence type="predicted"/>
<sequence>GTNGIGYNPSDETNISPTGSHSTQVSQVPGSNDNSSNSSPSKGLDGGGIAAIFFALLFVLAIA</sequence>
<comment type="caution">
    <text evidence="1">The sequence shown here is derived from an EMBL/GenBank/DDBJ whole genome shotgun (WGS) entry which is preliminary data.</text>
</comment>
<evidence type="ECO:0000313" key="2">
    <source>
        <dbReference type="Proteomes" id="UP000789920"/>
    </source>
</evidence>
<accession>A0ACA9S9W1</accession>
<feature type="non-terminal residue" evidence="1">
    <location>
        <position position="1"/>
    </location>
</feature>
<evidence type="ECO:0000313" key="1">
    <source>
        <dbReference type="EMBL" id="CAG8832884.1"/>
    </source>
</evidence>
<dbReference type="EMBL" id="CAJVQC010105022">
    <property type="protein sequence ID" value="CAG8832884.1"/>
    <property type="molecule type" value="Genomic_DNA"/>
</dbReference>
<protein>
    <submittedName>
        <fullName evidence="1">26484_t:CDS:1</fullName>
    </submittedName>
</protein>